<dbReference type="Pfam" id="PF01345">
    <property type="entry name" value="DUF11"/>
    <property type="match status" value="5"/>
</dbReference>
<proteinExistence type="predicted"/>
<dbReference type="AlphaFoldDB" id="A0A383WI60"/>
<accession>A0A383WI60</accession>
<evidence type="ECO:0000313" key="2">
    <source>
        <dbReference type="EMBL" id="SZX77148.1"/>
    </source>
</evidence>
<organism evidence="2 3">
    <name type="scientific">Tetradesmus obliquus</name>
    <name type="common">Green alga</name>
    <name type="synonym">Acutodesmus obliquus</name>
    <dbReference type="NCBI Taxonomy" id="3088"/>
    <lineage>
        <taxon>Eukaryota</taxon>
        <taxon>Viridiplantae</taxon>
        <taxon>Chlorophyta</taxon>
        <taxon>core chlorophytes</taxon>
        <taxon>Chlorophyceae</taxon>
        <taxon>CS clade</taxon>
        <taxon>Sphaeropleales</taxon>
        <taxon>Scenedesmaceae</taxon>
        <taxon>Tetradesmus</taxon>
    </lineage>
</organism>
<dbReference type="InterPro" id="IPR051172">
    <property type="entry name" value="Chlamydia_OmcB"/>
</dbReference>
<reference evidence="2 3" key="1">
    <citation type="submission" date="2016-10" db="EMBL/GenBank/DDBJ databases">
        <authorList>
            <person name="Cai Z."/>
        </authorList>
    </citation>
    <scope>NUCLEOTIDE SEQUENCE [LARGE SCALE GENOMIC DNA]</scope>
</reference>
<dbReference type="NCBIfam" id="TIGR01451">
    <property type="entry name" value="B_ant_repeat"/>
    <property type="match status" value="5"/>
</dbReference>
<name>A0A383WI60_TETOB</name>
<gene>
    <name evidence="2" type="ORF">BQ4739_LOCUS17493</name>
</gene>
<dbReference type="InterPro" id="IPR001434">
    <property type="entry name" value="OmcB-like_DUF11"/>
</dbReference>
<dbReference type="PANTHER" id="PTHR34819">
    <property type="entry name" value="LARGE CYSTEINE-RICH PERIPLASMIC PROTEIN OMCB"/>
    <property type="match status" value="1"/>
</dbReference>
<dbReference type="EMBL" id="FNXT01001274">
    <property type="protein sequence ID" value="SZX77148.1"/>
    <property type="molecule type" value="Genomic_DNA"/>
</dbReference>
<sequence>MQSVNAEPCSGAYLYGVNDLGQIVEYNPALNSSSVIRETGCVTASGTGNPQANAFAYDRDRDQMMWAYQSGRPTDPPSGLWYWDRGTGSISRFALPCALLMDWSAFGNYTNCGGDYMIKKVPDSAVFYQDAFWFIPSRQIYNNYPRCSLVKVPITYTAGQPTGTGQPLVYDVSGGDCPGPTSGLVFGDIAIQPQTNLLYGVTATPSGEVFKVDLSTLKLVGQGTSDWQLILAPGTDKGVQIAFDASYTTLYGVTAGNAPGGGVWYTIDLNTGVEKATGWTSSPGPRDIGGAACLGATPTPLLNKTASSPMVAAGELFNFTISAGNAGDADMFNCSLSDTVPTGIAAVAVDNSACSITASGGKVSCNLGTLSPDTPKAVVHVTCRATQDGVYTNTALLNHFSSSGVQAPPLNSSATVEVQSPRPFINKTASPSTVVPGESFNYTVTVLNGNSASVDMTNSIVTDPMPAGITAKAVNNPGCSIGAVGASVTCNFGTMKPGASNTFVVTAVAESAQSYINFATLAYSAHNRTQLPLRANATVTVQTPKTPTFTKTASKATLVPGESFNFTVTVTNQAVTAIANSAVTDPMPTGITATAVDNPACTLGSGGASVTCSFGTVTAGASRTAIITAVASAAGTYNNTASLTYTVGGVRQPPLNSTATVTVQTPKTPTFTKTASKATLVPGESFNFTVTVTNQAVTAIANSVVTDPMPTGITATAVDKRTCTLGSGGASVTCSFGTVAAGARRTAIITAVASAAGTYSNTASLTYTVGGVRQPPLNSTATVTVQTPKPPTFTKTASKATLVPGESFNFTVTVTNQAVTAIANSAVTDPMPTGITATAVDNPACTLGSGGASVTCSFGTVTAGLLVQAVRRSSQL</sequence>
<feature type="domain" description="DUF11" evidence="1">
    <location>
        <begin position="302"/>
        <end position="415"/>
    </location>
</feature>
<protein>
    <recommendedName>
        <fullName evidence="1">DUF11 domain-containing protein</fullName>
    </recommendedName>
</protein>
<dbReference type="InterPro" id="IPR047589">
    <property type="entry name" value="DUF11_rpt"/>
</dbReference>
<dbReference type="Proteomes" id="UP000256970">
    <property type="component" value="Unassembled WGS sequence"/>
</dbReference>
<feature type="domain" description="DUF11" evidence="1">
    <location>
        <begin position="425"/>
        <end position="523"/>
    </location>
</feature>
<dbReference type="PANTHER" id="PTHR34819:SF3">
    <property type="entry name" value="CELL SURFACE PROTEIN"/>
    <property type="match status" value="1"/>
</dbReference>
<feature type="domain" description="DUF11" evidence="1">
    <location>
        <begin position="550"/>
        <end position="662"/>
    </location>
</feature>
<feature type="domain" description="DUF11" evidence="1">
    <location>
        <begin position="672"/>
        <end position="784"/>
    </location>
</feature>
<feature type="domain" description="DUF11" evidence="1">
    <location>
        <begin position="794"/>
        <end position="864"/>
    </location>
</feature>
<keyword evidence="3" id="KW-1185">Reference proteome</keyword>
<evidence type="ECO:0000313" key="3">
    <source>
        <dbReference type="Proteomes" id="UP000256970"/>
    </source>
</evidence>
<evidence type="ECO:0000259" key="1">
    <source>
        <dbReference type="Pfam" id="PF01345"/>
    </source>
</evidence>